<dbReference type="Proteomes" id="UP000322873">
    <property type="component" value="Unassembled WGS sequence"/>
</dbReference>
<accession>A0A5M9JLU5</accession>
<evidence type="ECO:0000256" key="1">
    <source>
        <dbReference type="SAM" id="MobiDB-lite"/>
    </source>
</evidence>
<reference evidence="2 3" key="1">
    <citation type="submission" date="2019-06" db="EMBL/GenBank/DDBJ databases">
        <title>Genome Sequence of the Brown Rot Fungal Pathogen Monilinia fructicola.</title>
        <authorList>
            <person name="De Miccolis Angelini R.M."/>
            <person name="Landi L."/>
            <person name="Abate D."/>
            <person name="Pollastro S."/>
            <person name="Romanazzi G."/>
            <person name="Faretra F."/>
        </authorList>
    </citation>
    <scope>NUCLEOTIDE SEQUENCE [LARGE SCALE GENOMIC DNA]</scope>
    <source>
        <strain evidence="2 3">Mfrc123</strain>
    </source>
</reference>
<protein>
    <submittedName>
        <fullName evidence="2">Uncharacterized protein</fullName>
    </submittedName>
</protein>
<evidence type="ECO:0000313" key="2">
    <source>
        <dbReference type="EMBL" id="KAA8569353.1"/>
    </source>
</evidence>
<feature type="region of interest" description="Disordered" evidence="1">
    <location>
        <begin position="136"/>
        <end position="181"/>
    </location>
</feature>
<feature type="compositionally biased region" description="Basic and acidic residues" evidence="1">
    <location>
        <begin position="152"/>
        <end position="161"/>
    </location>
</feature>
<feature type="compositionally biased region" description="Basic and acidic residues" evidence="1">
    <location>
        <begin position="39"/>
        <end position="57"/>
    </location>
</feature>
<feature type="compositionally biased region" description="Basic residues" evidence="1">
    <location>
        <begin position="29"/>
        <end position="38"/>
    </location>
</feature>
<dbReference type="EMBL" id="VICG01000008">
    <property type="protein sequence ID" value="KAA8569353.1"/>
    <property type="molecule type" value="Genomic_DNA"/>
</dbReference>
<feature type="region of interest" description="Disordered" evidence="1">
    <location>
        <begin position="1"/>
        <end position="57"/>
    </location>
</feature>
<sequence length="181" mass="20614">MSSVVMPSMSDENVGGHLKDPPSGPGASTRKRPQHGHNRSKDYNDHLKSKRIRDKEAGYVQQPDPWTAKMKGEYSKYCDLQKEALGELEMPYPEMKISADGHAALVQPATNSMIDGRIHGKSRHDFCDKHPYAYPSHEDTTNHRNMANNAMRDSDEAEKNLYIHKQHRSRKFVANDYPPLE</sequence>
<dbReference type="AlphaFoldDB" id="A0A5M9JLU5"/>
<organism evidence="2 3">
    <name type="scientific">Monilinia fructicola</name>
    <name type="common">Brown rot fungus</name>
    <name type="synonym">Ciboria fructicola</name>
    <dbReference type="NCBI Taxonomy" id="38448"/>
    <lineage>
        <taxon>Eukaryota</taxon>
        <taxon>Fungi</taxon>
        <taxon>Dikarya</taxon>
        <taxon>Ascomycota</taxon>
        <taxon>Pezizomycotina</taxon>
        <taxon>Leotiomycetes</taxon>
        <taxon>Helotiales</taxon>
        <taxon>Sclerotiniaceae</taxon>
        <taxon>Monilinia</taxon>
    </lineage>
</organism>
<comment type="caution">
    <text evidence="2">The sequence shown here is derived from an EMBL/GenBank/DDBJ whole genome shotgun (WGS) entry which is preliminary data.</text>
</comment>
<name>A0A5M9JLU5_MONFR</name>
<gene>
    <name evidence="2" type="ORF">EYC84_001003</name>
</gene>
<proteinExistence type="predicted"/>
<dbReference type="VEuPathDB" id="FungiDB:MFRU_004g01620"/>
<feature type="compositionally biased region" description="Basic residues" evidence="1">
    <location>
        <begin position="162"/>
        <end position="171"/>
    </location>
</feature>
<keyword evidence="3" id="KW-1185">Reference proteome</keyword>
<evidence type="ECO:0000313" key="3">
    <source>
        <dbReference type="Proteomes" id="UP000322873"/>
    </source>
</evidence>